<dbReference type="PANTHER" id="PTHR45348:SF5">
    <property type="entry name" value="OXIDOREDUCTASE, PUTATIVE (AFU_ORTHOLOGUE AFUA_8G01420)-RELATED"/>
    <property type="match status" value="1"/>
</dbReference>
<dbReference type="InterPro" id="IPR047122">
    <property type="entry name" value="Trans-enoyl_RdTase-like"/>
</dbReference>
<dbReference type="InterPro" id="IPR013154">
    <property type="entry name" value="ADH-like_N"/>
</dbReference>
<dbReference type="OrthoDB" id="3233595at2759"/>
<dbReference type="SMART" id="SM00829">
    <property type="entry name" value="PKS_ER"/>
    <property type="match status" value="1"/>
</dbReference>
<dbReference type="SUPFAM" id="SSF51735">
    <property type="entry name" value="NAD(P)-binding Rossmann-fold domains"/>
    <property type="match status" value="1"/>
</dbReference>
<keyword evidence="3" id="KW-0560">Oxidoreductase</keyword>
<dbReference type="STRING" id="329884.A0A4U0WKE0"/>
<proteinExistence type="inferred from homology"/>
<dbReference type="Proteomes" id="UP000309340">
    <property type="component" value="Unassembled WGS sequence"/>
</dbReference>
<comment type="subunit">
    <text evidence="2">Monomer.</text>
</comment>
<dbReference type="SUPFAM" id="SSF50129">
    <property type="entry name" value="GroES-like"/>
    <property type="match status" value="1"/>
</dbReference>
<evidence type="ECO:0000313" key="5">
    <source>
        <dbReference type="EMBL" id="TKA62095.1"/>
    </source>
</evidence>
<keyword evidence="6" id="KW-1185">Reference proteome</keyword>
<evidence type="ECO:0000256" key="2">
    <source>
        <dbReference type="ARBA" id="ARBA00011245"/>
    </source>
</evidence>
<evidence type="ECO:0000256" key="3">
    <source>
        <dbReference type="ARBA" id="ARBA00023002"/>
    </source>
</evidence>
<dbReference type="GO" id="GO:0016651">
    <property type="term" value="F:oxidoreductase activity, acting on NAD(P)H"/>
    <property type="evidence" value="ECO:0007669"/>
    <property type="project" value="InterPro"/>
</dbReference>
<dbReference type="InterPro" id="IPR036291">
    <property type="entry name" value="NAD(P)-bd_dom_sf"/>
</dbReference>
<dbReference type="PANTHER" id="PTHR45348">
    <property type="entry name" value="HYPOTHETICAL OXIDOREDUCTASE (EUROFUNG)"/>
    <property type="match status" value="1"/>
</dbReference>
<protein>
    <recommendedName>
        <fullName evidence="4">Enoyl reductase (ER) domain-containing protein</fullName>
    </recommendedName>
</protein>
<sequence>MLPTLRMSASKRLSALSNQFRSASTTTTMTMKEAVVSKGPKVQIIDSEIPRPGPNQVVTKVVVSGCNPKDWKRPEFMPDAPPVNQGDDIAGIVHEVGENVSEFKPGDRVAAFHEMMKPGGSYAEYALSWAYTTFYLPKNTSFEEGAALPLAAMTAAVGLYARLRLPAPWVPLPLENTPRIPLVIYGASSAVGSYAIQFAQRSNIHPLICIAGRAGATHVQQLISPEKGDVVIDYRQGDEAVVQGIRNALQSDAEKLEYAFDAVSEKGSYQNICQVLSPSTGKITLVLPGKKYAEIPATIQQSLTTVGSVHNDLKDFAYVYFRYISRGLEEGWFKAQPQEVVPGGLEGVQTGLEGLKEGRASAVKYVYRIGDTPGVGR</sequence>
<feature type="domain" description="Enoyl reductase (ER)" evidence="4">
    <location>
        <begin position="39"/>
        <end position="285"/>
    </location>
</feature>
<gene>
    <name evidence="5" type="ORF">B0A55_11835</name>
</gene>
<evidence type="ECO:0000313" key="6">
    <source>
        <dbReference type="Proteomes" id="UP000309340"/>
    </source>
</evidence>
<dbReference type="CDD" id="cd08249">
    <property type="entry name" value="enoyl_reductase_like"/>
    <property type="match status" value="1"/>
</dbReference>
<dbReference type="InterPro" id="IPR011032">
    <property type="entry name" value="GroES-like_sf"/>
</dbReference>
<accession>A0A4U0WKE0</accession>
<dbReference type="Gene3D" id="3.40.50.720">
    <property type="entry name" value="NAD(P)-binding Rossmann-like Domain"/>
    <property type="match status" value="1"/>
</dbReference>
<comment type="caution">
    <text evidence="5">The sequence shown here is derived from an EMBL/GenBank/DDBJ whole genome shotgun (WGS) entry which is preliminary data.</text>
</comment>
<dbReference type="AlphaFoldDB" id="A0A4U0WKE0"/>
<organism evidence="5 6">
    <name type="scientific">Friedmanniomyces simplex</name>
    <dbReference type="NCBI Taxonomy" id="329884"/>
    <lineage>
        <taxon>Eukaryota</taxon>
        <taxon>Fungi</taxon>
        <taxon>Dikarya</taxon>
        <taxon>Ascomycota</taxon>
        <taxon>Pezizomycotina</taxon>
        <taxon>Dothideomycetes</taxon>
        <taxon>Dothideomycetidae</taxon>
        <taxon>Mycosphaerellales</taxon>
        <taxon>Teratosphaeriaceae</taxon>
        <taxon>Friedmanniomyces</taxon>
    </lineage>
</organism>
<reference evidence="5 6" key="1">
    <citation type="submission" date="2017-03" db="EMBL/GenBank/DDBJ databases">
        <title>Genomes of endolithic fungi from Antarctica.</title>
        <authorList>
            <person name="Coleine C."/>
            <person name="Masonjones S."/>
            <person name="Stajich J.E."/>
        </authorList>
    </citation>
    <scope>NUCLEOTIDE SEQUENCE [LARGE SCALE GENOMIC DNA]</scope>
    <source>
        <strain evidence="5 6">CCFEE 5184</strain>
    </source>
</reference>
<evidence type="ECO:0000259" key="4">
    <source>
        <dbReference type="SMART" id="SM00829"/>
    </source>
</evidence>
<name>A0A4U0WKE0_9PEZI</name>
<dbReference type="EMBL" id="NAJQ01001129">
    <property type="protein sequence ID" value="TKA62095.1"/>
    <property type="molecule type" value="Genomic_DNA"/>
</dbReference>
<evidence type="ECO:0000256" key="1">
    <source>
        <dbReference type="ARBA" id="ARBA00008072"/>
    </source>
</evidence>
<dbReference type="InterPro" id="IPR020843">
    <property type="entry name" value="ER"/>
</dbReference>
<comment type="similarity">
    <text evidence="1">Belongs to the zinc-containing alcohol dehydrogenase family.</text>
</comment>
<dbReference type="Gene3D" id="3.90.180.10">
    <property type="entry name" value="Medium-chain alcohol dehydrogenases, catalytic domain"/>
    <property type="match status" value="1"/>
</dbReference>
<dbReference type="Pfam" id="PF08240">
    <property type="entry name" value="ADH_N"/>
    <property type="match status" value="1"/>
</dbReference>